<dbReference type="InterPro" id="IPR012349">
    <property type="entry name" value="Split_barrel_FMN-bd"/>
</dbReference>
<dbReference type="InterPro" id="IPR011576">
    <property type="entry name" value="Pyridox_Oxase_N"/>
</dbReference>
<dbReference type="InterPro" id="IPR052019">
    <property type="entry name" value="F420H2_bilvrd_red/Heme_oxyg"/>
</dbReference>
<dbReference type="Pfam" id="PF01243">
    <property type="entry name" value="PNPOx_N"/>
    <property type="match status" value="1"/>
</dbReference>
<dbReference type="PANTHER" id="PTHR35176:SF4">
    <property type="entry name" value="PYRIDOXAMINE 5'-PHOSPHATE OXIDASE-RELATED FMN-BINDING"/>
    <property type="match status" value="1"/>
</dbReference>
<gene>
    <name evidence="3" type="ORF">GCM10010405_59330</name>
</gene>
<dbReference type="EMBL" id="BAAASZ010000052">
    <property type="protein sequence ID" value="GAA2466923.1"/>
    <property type="molecule type" value="Genomic_DNA"/>
</dbReference>
<dbReference type="Gene3D" id="2.30.110.10">
    <property type="entry name" value="Electron Transport, Fmn-binding Protein, Chain A"/>
    <property type="match status" value="1"/>
</dbReference>
<sequence>MTRTARATRTTITEPVAELDPRFSDEGAVPTPWSEATRGLEAAEVFWLSTVRVDGRPHVTPLLAVWLDGALHFCTGPTEQKARNLQRNPHCVLTTGTNILREGLDLVVEGDAARIVTDAELRRLADLYEAKYGPDWRFTVRDGAFHDPRGGEAHVYRVVPTVAFGFAKGDAYAQTRWRFAR</sequence>
<name>A0ABN3KQG1_9ACTN</name>
<dbReference type="SUPFAM" id="SSF50475">
    <property type="entry name" value="FMN-binding split barrel"/>
    <property type="match status" value="1"/>
</dbReference>
<comment type="caution">
    <text evidence="3">The sequence shown here is derived from an EMBL/GenBank/DDBJ whole genome shotgun (WGS) entry which is preliminary data.</text>
</comment>
<proteinExistence type="predicted"/>
<feature type="domain" description="Pyridoxamine 5'-phosphate oxidase N-terminal" evidence="2">
    <location>
        <begin position="37"/>
        <end position="134"/>
    </location>
</feature>
<keyword evidence="4" id="KW-1185">Reference proteome</keyword>
<evidence type="ECO:0000313" key="4">
    <source>
        <dbReference type="Proteomes" id="UP001501638"/>
    </source>
</evidence>
<evidence type="ECO:0000259" key="2">
    <source>
        <dbReference type="Pfam" id="PF01243"/>
    </source>
</evidence>
<dbReference type="Proteomes" id="UP001501638">
    <property type="component" value="Unassembled WGS sequence"/>
</dbReference>
<keyword evidence="1" id="KW-0560">Oxidoreductase</keyword>
<evidence type="ECO:0000313" key="3">
    <source>
        <dbReference type="EMBL" id="GAA2466923.1"/>
    </source>
</evidence>
<evidence type="ECO:0000256" key="1">
    <source>
        <dbReference type="ARBA" id="ARBA00023002"/>
    </source>
</evidence>
<protein>
    <submittedName>
        <fullName evidence="3">Pyridoxamine 5'-phosphate oxidase family protein</fullName>
    </submittedName>
</protein>
<accession>A0ABN3KQG1</accession>
<dbReference type="PANTHER" id="PTHR35176">
    <property type="entry name" value="HEME OXYGENASE HI_0854-RELATED"/>
    <property type="match status" value="1"/>
</dbReference>
<organism evidence="3 4">
    <name type="scientific">Streptomyces macrosporus</name>
    <dbReference type="NCBI Taxonomy" id="44032"/>
    <lineage>
        <taxon>Bacteria</taxon>
        <taxon>Bacillati</taxon>
        <taxon>Actinomycetota</taxon>
        <taxon>Actinomycetes</taxon>
        <taxon>Kitasatosporales</taxon>
        <taxon>Streptomycetaceae</taxon>
        <taxon>Streptomyces</taxon>
    </lineage>
</organism>
<reference evidence="3 4" key="1">
    <citation type="journal article" date="2019" name="Int. J. Syst. Evol. Microbiol.">
        <title>The Global Catalogue of Microorganisms (GCM) 10K type strain sequencing project: providing services to taxonomists for standard genome sequencing and annotation.</title>
        <authorList>
            <consortium name="The Broad Institute Genomics Platform"/>
            <consortium name="The Broad Institute Genome Sequencing Center for Infectious Disease"/>
            <person name="Wu L."/>
            <person name="Ma J."/>
        </authorList>
    </citation>
    <scope>NUCLEOTIDE SEQUENCE [LARGE SCALE GENOMIC DNA]</scope>
    <source>
        <strain evidence="3 4">JCM 6305</strain>
    </source>
</reference>